<dbReference type="Proteomes" id="UP000192491">
    <property type="component" value="Unassembled WGS sequence"/>
</dbReference>
<dbReference type="AlphaFoldDB" id="A0A1Y1QKD5"/>
<gene>
    <name evidence="1" type="ORF">BWK73_27845</name>
</gene>
<comment type="caution">
    <text evidence="1">The sequence shown here is derived from an EMBL/GenBank/DDBJ whole genome shotgun (WGS) entry which is preliminary data.</text>
</comment>
<name>A0A1Y1QKD5_9GAMM</name>
<dbReference type="STRING" id="1123401.GCA_000621325_01262"/>
<accession>A0A1Y1QKD5</accession>
<protein>
    <submittedName>
        <fullName evidence="1">Uncharacterized protein</fullName>
    </submittedName>
</protein>
<proteinExistence type="predicted"/>
<evidence type="ECO:0000313" key="1">
    <source>
        <dbReference type="EMBL" id="OQX07566.1"/>
    </source>
</evidence>
<reference evidence="1 2" key="1">
    <citation type="submission" date="2017-01" db="EMBL/GenBank/DDBJ databases">
        <title>Novel large sulfur bacteria in the metagenomes of groundwater-fed chemosynthetic microbial mats in the Lake Huron basin.</title>
        <authorList>
            <person name="Sharrar A.M."/>
            <person name="Flood B.E."/>
            <person name="Bailey J.V."/>
            <person name="Jones D.S."/>
            <person name="Biddanda B."/>
            <person name="Ruberg S.A."/>
            <person name="Marcus D.N."/>
            <person name="Dick G.J."/>
        </authorList>
    </citation>
    <scope>NUCLEOTIDE SEQUENCE [LARGE SCALE GENOMIC DNA]</scope>
    <source>
        <strain evidence="1">A8</strain>
    </source>
</reference>
<dbReference type="Pfam" id="PF06578">
    <property type="entry name" value="YscK"/>
    <property type="match status" value="1"/>
</dbReference>
<organism evidence="1 2">
    <name type="scientific">Thiothrix lacustris</name>
    <dbReference type="NCBI Taxonomy" id="525917"/>
    <lineage>
        <taxon>Bacteria</taxon>
        <taxon>Pseudomonadati</taxon>
        <taxon>Pseudomonadota</taxon>
        <taxon>Gammaproteobacteria</taxon>
        <taxon>Thiotrichales</taxon>
        <taxon>Thiotrichaceae</taxon>
        <taxon>Thiothrix</taxon>
    </lineage>
</organism>
<dbReference type="InterPro" id="IPR009510">
    <property type="entry name" value="T3SS_K"/>
</dbReference>
<evidence type="ECO:0000313" key="2">
    <source>
        <dbReference type="Proteomes" id="UP000192491"/>
    </source>
</evidence>
<sequence>MHNPSSNHFDINNALSQAVWRFNFRPDSYLHPSWLATMPDGQVMQALFGQVRGESRLVQHMMQRLGLHDSVFFDFSKPMSRLALWRGQELEQLILYVGAVFHFQALRRMVTREELLKTQQVLGEDLYRFVQQRAPLLTHNVTADITFPENLGLRKRFALAGMVCLRAAFAEYPPAFWKRLVYKLEREFFVLWKRFAKSGQEMDTQAAECAVLVQKVAIDIKMGVSRDGKILFN</sequence>
<dbReference type="EMBL" id="MTEJ01000206">
    <property type="protein sequence ID" value="OQX07566.1"/>
    <property type="molecule type" value="Genomic_DNA"/>
</dbReference>